<protein>
    <submittedName>
        <fullName evidence="2">Uncharacterized protein</fullName>
    </submittedName>
</protein>
<dbReference type="EMBL" id="JBJQND010000003">
    <property type="protein sequence ID" value="KAL3882810.1"/>
    <property type="molecule type" value="Genomic_DNA"/>
</dbReference>
<organism evidence="2 3">
    <name type="scientific">Sinanodonta woodiana</name>
    <name type="common">Chinese pond mussel</name>
    <name type="synonym">Anodonta woodiana</name>
    <dbReference type="NCBI Taxonomy" id="1069815"/>
    <lineage>
        <taxon>Eukaryota</taxon>
        <taxon>Metazoa</taxon>
        <taxon>Spiralia</taxon>
        <taxon>Lophotrochozoa</taxon>
        <taxon>Mollusca</taxon>
        <taxon>Bivalvia</taxon>
        <taxon>Autobranchia</taxon>
        <taxon>Heteroconchia</taxon>
        <taxon>Palaeoheterodonta</taxon>
        <taxon>Unionida</taxon>
        <taxon>Unionoidea</taxon>
        <taxon>Unionidae</taxon>
        <taxon>Unioninae</taxon>
        <taxon>Sinanodonta</taxon>
    </lineage>
</organism>
<dbReference type="Proteomes" id="UP001634394">
    <property type="component" value="Unassembled WGS sequence"/>
</dbReference>
<evidence type="ECO:0000313" key="3">
    <source>
        <dbReference type="Proteomes" id="UP001634394"/>
    </source>
</evidence>
<evidence type="ECO:0000256" key="1">
    <source>
        <dbReference type="SAM" id="MobiDB-lite"/>
    </source>
</evidence>
<feature type="non-terminal residue" evidence="2">
    <location>
        <position position="428"/>
    </location>
</feature>
<dbReference type="AlphaFoldDB" id="A0ABD3XAP9"/>
<feature type="region of interest" description="Disordered" evidence="1">
    <location>
        <begin position="176"/>
        <end position="225"/>
    </location>
</feature>
<feature type="compositionally biased region" description="Polar residues" evidence="1">
    <location>
        <begin position="359"/>
        <end position="372"/>
    </location>
</feature>
<keyword evidence="3" id="KW-1185">Reference proteome</keyword>
<evidence type="ECO:0000313" key="2">
    <source>
        <dbReference type="EMBL" id="KAL3882810.1"/>
    </source>
</evidence>
<comment type="caution">
    <text evidence="2">The sequence shown here is derived from an EMBL/GenBank/DDBJ whole genome shotgun (WGS) entry which is preliminary data.</text>
</comment>
<gene>
    <name evidence="2" type="ORF">ACJMK2_029116</name>
</gene>
<reference evidence="2 3" key="1">
    <citation type="submission" date="2024-11" db="EMBL/GenBank/DDBJ databases">
        <title>Chromosome-level genome assembly of the freshwater bivalve Anodonta woodiana.</title>
        <authorList>
            <person name="Chen X."/>
        </authorList>
    </citation>
    <scope>NUCLEOTIDE SEQUENCE [LARGE SCALE GENOMIC DNA]</scope>
    <source>
        <strain evidence="2">MN2024</strain>
        <tissue evidence="2">Gills</tissue>
    </source>
</reference>
<name>A0ABD3XAP9_SINWO</name>
<feature type="compositionally biased region" description="Basic and acidic residues" evidence="1">
    <location>
        <begin position="132"/>
        <end position="152"/>
    </location>
</feature>
<feature type="region of interest" description="Disordered" evidence="1">
    <location>
        <begin position="121"/>
        <end position="152"/>
    </location>
</feature>
<sequence length="428" mass="48948">MRGTLYKLLLCNANNSQVMLLIAHYRSSLMKEYCQLVSLEQLIYFLKEVRLTFYKRMRENIIQIRHSNSNIYARECGAFITSCGQNDARGIVNFKHGHCKQQKIQAIVGTTKSGVYERRFLNRQQPHATMESAKKKIQTEKDKLGNHHDHPDHTVNERIWYKYVWGKLKKQAKKIADSKADADSSSDESISDSDEKQTMFQKSQKKTSDFYGTRRPSDSTGKNLKKLFVSNKTSAFRSSEGVEVNHVSQKRVKNKTEPSFQARMILESNCVYNNPLLPAVPPYASIPNQAEEIPEDASEKVCHGDDVHGNAERNHTVNEIWYKYIWRVLKIQAKKIADSKADADSSSDESISDSDAKQTMLQKSQKKSINTHATKRPSGNKLEKHFVSEYYLKFDSSEGVKILSWDKVSYSKILPTSFALSPLNSTEQ</sequence>
<feature type="region of interest" description="Disordered" evidence="1">
    <location>
        <begin position="339"/>
        <end position="378"/>
    </location>
</feature>
<proteinExistence type="predicted"/>
<accession>A0ABD3XAP9</accession>